<gene>
    <name evidence="1" type="ORF">CH363_17880</name>
</gene>
<evidence type="ECO:0008006" key="3">
    <source>
        <dbReference type="Google" id="ProtNLM"/>
    </source>
</evidence>
<organism evidence="1 2">
    <name type="scientific">Leptospira haakeii</name>
    <dbReference type="NCBI Taxonomy" id="2023198"/>
    <lineage>
        <taxon>Bacteria</taxon>
        <taxon>Pseudomonadati</taxon>
        <taxon>Spirochaetota</taxon>
        <taxon>Spirochaetia</taxon>
        <taxon>Leptospirales</taxon>
        <taxon>Leptospiraceae</taxon>
        <taxon>Leptospira</taxon>
    </lineage>
</organism>
<comment type="caution">
    <text evidence="1">The sequence shown here is derived from an EMBL/GenBank/DDBJ whole genome shotgun (WGS) entry which is preliminary data.</text>
</comment>
<dbReference type="Proteomes" id="UP000231857">
    <property type="component" value="Unassembled WGS sequence"/>
</dbReference>
<name>A0ABX4PFT4_9LEPT</name>
<reference evidence="1 2" key="1">
    <citation type="submission" date="2017-07" db="EMBL/GenBank/DDBJ databases">
        <title>Leptospira spp. isolated from tropical soils.</title>
        <authorList>
            <person name="Thibeaux R."/>
            <person name="Iraola G."/>
            <person name="Ferres I."/>
            <person name="Bierque E."/>
            <person name="Girault D."/>
            <person name="Soupe-Gilbert M.-E."/>
            <person name="Picardeau M."/>
            <person name="Goarant C."/>
        </authorList>
    </citation>
    <scope>NUCLEOTIDE SEQUENCE [LARGE SCALE GENOMIC DNA]</scope>
    <source>
        <strain evidence="1 2">ATI7-C-A2</strain>
    </source>
</reference>
<proteinExistence type="predicted"/>
<evidence type="ECO:0000313" key="1">
    <source>
        <dbReference type="EMBL" id="PKA14630.1"/>
    </source>
</evidence>
<dbReference type="EMBL" id="NPEI01000015">
    <property type="protein sequence ID" value="PKA14630.1"/>
    <property type="molecule type" value="Genomic_DNA"/>
</dbReference>
<protein>
    <recommendedName>
        <fullName evidence="3">DUF4157 domain-containing protein</fullName>
    </recommendedName>
</protein>
<dbReference type="RefSeq" id="WP_100724831.1">
    <property type="nucleotide sequence ID" value="NZ_NPEG01000013.1"/>
</dbReference>
<keyword evidence="2" id="KW-1185">Reference proteome</keyword>
<accession>A0ABX4PFT4</accession>
<sequence>MQRAFFVNKVRRFAFERSAITAAKIGLSITNPLAGLIVDPAFTTGFCLASIDFTVGTVVKAIQEKPLPSMSYKRGGFIIRNSFVEDIVDKINPKEGEAFAHGPFVYANEGASAATIQHELGHVRQYHSYGGWGEYVRYVSVSPAFENQADRWAGTNSYGNNLAYNIAMWSYLNNSLQGSNDRTFRLYQAFYFFQHFLPHLY</sequence>
<evidence type="ECO:0000313" key="2">
    <source>
        <dbReference type="Proteomes" id="UP000231857"/>
    </source>
</evidence>